<accession>A0ABR2KE53</accession>
<evidence type="ECO:0000313" key="2">
    <source>
        <dbReference type="EMBL" id="KAK8889387.1"/>
    </source>
</evidence>
<comment type="caution">
    <text evidence="2">The sequence shown here is derived from an EMBL/GenBank/DDBJ whole genome shotgun (WGS) entry which is preliminary data.</text>
</comment>
<proteinExistence type="predicted"/>
<name>A0ABR2KE53_9EUKA</name>
<keyword evidence="3" id="KW-1185">Reference proteome</keyword>
<reference evidence="2 3" key="1">
    <citation type="submission" date="2024-04" db="EMBL/GenBank/DDBJ databases">
        <title>Tritrichomonas musculus Genome.</title>
        <authorList>
            <person name="Alves-Ferreira E."/>
            <person name="Grigg M."/>
            <person name="Lorenzi H."/>
            <person name="Galac M."/>
        </authorList>
    </citation>
    <scope>NUCLEOTIDE SEQUENCE [LARGE SCALE GENOMIC DNA]</scope>
    <source>
        <strain evidence="2 3">EAF2021</strain>
    </source>
</reference>
<feature type="coiled-coil region" evidence="1">
    <location>
        <begin position="98"/>
        <end position="159"/>
    </location>
</feature>
<sequence>MFNINTLFSNEKVQPELQKIVDGLDKVCQSRKQRIHAQEDLVKNTNLLVKSEVPQFEKTVTFSLEPFLEIAKIETDLLQNEIRCREDFNDVIERYKAIQRLQRQQEEAIAAVDKALAKLKDANIFYQTELNNNKLGSRLKQAEDAVSKAKKARSTAINTAKKLTIQLIEEKKKFNKFKLNRIRHGCQTYSSSVADAAQKEAELYQQIANNFAEARKQIETTSLMDSANETISMI</sequence>
<gene>
    <name evidence="2" type="ORF">M9Y10_034133</name>
</gene>
<organism evidence="2 3">
    <name type="scientific">Tritrichomonas musculus</name>
    <dbReference type="NCBI Taxonomy" id="1915356"/>
    <lineage>
        <taxon>Eukaryota</taxon>
        <taxon>Metamonada</taxon>
        <taxon>Parabasalia</taxon>
        <taxon>Tritrichomonadida</taxon>
        <taxon>Tritrichomonadidae</taxon>
        <taxon>Tritrichomonas</taxon>
    </lineage>
</organism>
<evidence type="ECO:0000256" key="1">
    <source>
        <dbReference type="SAM" id="Coils"/>
    </source>
</evidence>
<dbReference type="Proteomes" id="UP001470230">
    <property type="component" value="Unassembled WGS sequence"/>
</dbReference>
<keyword evidence="1" id="KW-0175">Coiled coil</keyword>
<evidence type="ECO:0000313" key="3">
    <source>
        <dbReference type="Proteomes" id="UP001470230"/>
    </source>
</evidence>
<dbReference type="EMBL" id="JAPFFF010000005">
    <property type="protein sequence ID" value="KAK8889387.1"/>
    <property type="molecule type" value="Genomic_DNA"/>
</dbReference>
<protein>
    <submittedName>
        <fullName evidence="2">Uncharacterized protein</fullName>
    </submittedName>
</protein>